<evidence type="ECO:0000256" key="4">
    <source>
        <dbReference type="HAMAP-Rule" id="MF_00279"/>
    </source>
</evidence>
<sequence>MELGVNIDHVATLRNARGGAEPSVLDAALIAQRAGASAITIHLREDRRHIKDCDLDEIKKNIKTNINLEMAATEEMQQIAVKNKPYSCCIVPEKRQEVTTEGGLDVYSQEEYIKEFIKPLHQAGIVVSLFIDPDEKQIFAAHNCKADFIELHTGAFSNAFNTEREKEEFEKLKTAAALAQNLGLKVNAGHGLNYENVHLMHGIDGLVELNIGHSIISRAVFVGLERAIKEMRELII</sequence>
<dbReference type="PANTHER" id="PTHR30456">
    <property type="entry name" value="PYRIDOXINE 5'-PHOSPHATE SYNTHASE"/>
    <property type="match status" value="1"/>
</dbReference>
<feature type="binding site" evidence="4">
    <location>
        <position position="49"/>
    </location>
    <ligand>
        <name>1-deoxy-D-xylulose 5-phosphate</name>
        <dbReference type="ChEBI" id="CHEBI:57792"/>
    </ligand>
</feature>
<dbReference type="InterPro" id="IPR004569">
    <property type="entry name" value="PyrdxlP_synth_PdxJ"/>
</dbReference>
<dbReference type="InterPro" id="IPR013785">
    <property type="entry name" value="Aldolase_TIM"/>
</dbReference>
<evidence type="ECO:0000256" key="3">
    <source>
        <dbReference type="ARBA" id="ARBA00023096"/>
    </source>
</evidence>
<comment type="pathway">
    <text evidence="4">Cofactor biosynthesis; pyridoxine 5'-phosphate biosynthesis; pyridoxine 5'-phosphate from D-erythrose 4-phosphate: step 5/5.</text>
</comment>
<comment type="subunit">
    <text evidence="4">Homooctamer; tetramer of dimers.</text>
</comment>
<comment type="similarity">
    <text evidence="4">Belongs to the PNP synthase family.</text>
</comment>
<evidence type="ECO:0000256" key="1">
    <source>
        <dbReference type="ARBA" id="ARBA00022490"/>
    </source>
</evidence>
<dbReference type="GO" id="GO:0033856">
    <property type="term" value="F:pyridoxine 5'-phosphate synthase activity"/>
    <property type="evidence" value="ECO:0007669"/>
    <property type="project" value="UniProtKB-UniRule"/>
</dbReference>
<feature type="binding site" evidence="4">
    <location>
        <position position="17"/>
    </location>
    <ligand>
        <name>3-amino-2-oxopropyl phosphate</name>
        <dbReference type="ChEBI" id="CHEBI:57279"/>
    </ligand>
</feature>
<reference evidence="6" key="2">
    <citation type="journal article" date="2021" name="PeerJ">
        <title>Extensive microbial diversity within the chicken gut microbiome revealed by metagenomics and culture.</title>
        <authorList>
            <person name="Gilroy R."/>
            <person name="Ravi A."/>
            <person name="Getino M."/>
            <person name="Pursley I."/>
            <person name="Horton D.L."/>
            <person name="Alikhan N.F."/>
            <person name="Baker D."/>
            <person name="Gharbi K."/>
            <person name="Hall N."/>
            <person name="Watson M."/>
            <person name="Adriaenssens E.M."/>
            <person name="Foster-Nyarko E."/>
            <person name="Jarju S."/>
            <person name="Secka A."/>
            <person name="Antonio M."/>
            <person name="Oren A."/>
            <person name="Chaudhuri R.R."/>
            <person name="La Ragione R."/>
            <person name="Hildebrand F."/>
            <person name="Pallen M.J."/>
        </authorList>
    </citation>
    <scope>NUCLEOTIDE SEQUENCE</scope>
    <source>
        <strain evidence="6">CHK152-2871</strain>
    </source>
</reference>
<feature type="binding site" evidence="4">
    <location>
        <begin position="212"/>
        <end position="213"/>
    </location>
    <ligand>
        <name>3-amino-2-oxopropyl phosphate</name>
        <dbReference type="ChEBI" id="CHEBI:57279"/>
    </ligand>
</feature>
<feature type="binding site" evidence="4">
    <location>
        <position position="191"/>
    </location>
    <ligand>
        <name>3-amino-2-oxopropyl phosphate</name>
        <dbReference type="ChEBI" id="CHEBI:57279"/>
    </ligand>
</feature>
<dbReference type="PANTHER" id="PTHR30456:SF0">
    <property type="entry name" value="PYRIDOXINE 5'-PHOSPHATE SYNTHASE"/>
    <property type="match status" value="1"/>
</dbReference>
<organism evidence="6 7">
    <name type="scientific">Candidatus Galligastranaerophilus intestinavium</name>
    <dbReference type="NCBI Taxonomy" id="2840836"/>
    <lineage>
        <taxon>Bacteria</taxon>
        <taxon>Candidatus Galligastranaerophilus</taxon>
    </lineage>
</organism>
<feature type="binding site" evidence="4">
    <location>
        <begin position="8"/>
        <end position="9"/>
    </location>
    <ligand>
        <name>1-deoxy-D-xylulose 5-phosphate</name>
        <dbReference type="ChEBI" id="CHEBI:57792"/>
    </ligand>
</feature>
<comment type="caution">
    <text evidence="6">The sequence shown here is derived from an EMBL/GenBank/DDBJ whole genome shotgun (WGS) entry which is preliminary data.</text>
</comment>
<dbReference type="GO" id="GO:0008615">
    <property type="term" value="P:pyridoxine biosynthetic process"/>
    <property type="evidence" value="ECO:0007669"/>
    <property type="project" value="UniProtKB-UniRule"/>
</dbReference>
<protein>
    <recommendedName>
        <fullName evidence="4 5">Pyridoxine 5'-phosphate synthase</fullName>
        <shortName evidence="4">PNP synthase</shortName>
        <ecNumber evidence="4 5">2.6.99.2</ecNumber>
    </recommendedName>
</protein>
<dbReference type="NCBIfam" id="NF003625">
    <property type="entry name" value="PRK05265.1-3"/>
    <property type="match status" value="1"/>
</dbReference>
<proteinExistence type="inferred from homology"/>
<dbReference type="EMBL" id="DVJQ01000025">
    <property type="protein sequence ID" value="HIS73965.1"/>
    <property type="molecule type" value="Genomic_DNA"/>
</dbReference>
<feature type="active site" description="Proton donor" evidence="4">
    <location>
        <position position="190"/>
    </location>
</feature>
<feature type="site" description="Transition state stabilizer" evidence="4">
    <location>
        <position position="150"/>
    </location>
</feature>
<comment type="catalytic activity">
    <reaction evidence="4">
        <text>3-amino-2-oxopropyl phosphate + 1-deoxy-D-xylulose 5-phosphate = pyridoxine 5'-phosphate + phosphate + 2 H2O + H(+)</text>
        <dbReference type="Rhea" id="RHEA:15265"/>
        <dbReference type="ChEBI" id="CHEBI:15377"/>
        <dbReference type="ChEBI" id="CHEBI:15378"/>
        <dbReference type="ChEBI" id="CHEBI:43474"/>
        <dbReference type="ChEBI" id="CHEBI:57279"/>
        <dbReference type="ChEBI" id="CHEBI:57792"/>
        <dbReference type="ChEBI" id="CHEBI:58589"/>
        <dbReference type="EC" id="2.6.99.2"/>
    </reaction>
</comment>
<feature type="binding site" evidence="4">
    <location>
        <position position="6"/>
    </location>
    <ligand>
        <name>3-amino-2-oxopropyl phosphate</name>
        <dbReference type="ChEBI" id="CHEBI:57279"/>
    </ligand>
</feature>
<feature type="active site" description="Proton acceptor" evidence="4">
    <location>
        <position position="42"/>
    </location>
</feature>
<comment type="function">
    <text evidence="4">Catalyzes the complicated ring closure reaction between the two acyclic compounds 1-deoxy-D-xylulose-5-phosphate (DXP) and 3-amino-2-oxopropyl phosphate (1-amino-acetone-3-phosphate or AAP) to form pyridoxine 5'-phosphate (PNP) and inorganic phosphate.</text>
</comment>
<dbReference type="GO" id="GO:0005829">
    <property type="term" value="C:cytosol"/>
    <property type="evidence" value="ECO:0007669"/>
    <property type="project" value="TreeGrafter"/>
</dbReference>
<dbReference type="NCBIfam" id="NF003627">
    <property type="entry name" value="PRK05265.1-5"/>
    <property type="match status" value="1"/>
</dbReference>
<dbReference type="Proteomes" id="UP000886865">
    <property type="component" value="Unassembled WGS sequence"/>
</dbReference>
<evidence type="ECO:0000313" key="6">
    <source>
        <dbReference type="EMBL" id="HIS73965.1"/>
    </source>
</evidence>
<comment type="subcellular location">
    <subcellularLocation>
        <location evidence="4">Cytoplasm</location>
    </subcellularLocation>
</comment>
<feature type="binding site" evidence="4">
    <location>
        <position position="44"/>
    </location>
    <ligand>
        <name>1-deoxy-D-xylulose 5-phosphate</name>
        <dbReference type="ChEBI" id="CHEBI:57792"/>
    </ligand>
</feature>
<keyword evidence="2 4" id="KW-0808">Transferase</keyword>
<feature type="binding site" evidence="4">
    <location>
        <position position="99"/>
    </location>
    <ligand>
        <name>1-deoxy-D-xylulose 5-phosphate</name>
        <dbReference type="ChEBI" id="CHEBI:57792"/>
    </ligand>
</feature>
<evidence type="ECO:0000313" key="7">
    <source>
        <dbReference type="Proteomes" id="UP000886865"/>
    </source>
</evidence>
<dbReference type="InterPro" id="IPR036130">
    <property type="entry name" value="Pyridoxine-5'_phos_synth"/>
</dbReference>
<reference evidence="6" key="1">
    <citation type="submission" date="2020-10" db="EMBL/GenBank/DDBJ databases">
        <authorList>
            <person name="Gilroy R."/>
        </authorList>
    </citation>
    <scope>NUCLEOTIDE SEQUENCE</scope>
    <source>
        <strain evidence="6">CHK152-2871</strain>
    </source>
</reference>
<dbReference type="CDD" id="cd00003">
    <property type="entry name" value="PNPsynthase"/>
    <property type="match status" value="1"/>
</dbReference>
<keyword evidence="3 4" id="KW-0664">Pyridoxine biosynthesis</keyword>
<evidence type="ECO:0000256" key="5">
    <source>
        <dbReference type="NCBIfam" id="TIGR00559"/>
    </source>
</evidence>
<accession>A0A9D1FIR7</accession>
<feature type="active site" description="Proton acceptor" evidence="4">
    <location>
        <position position="69"/>
    </location>
</feature>
<evidence type="ECO:0000256" key="2">
    <source>
        <dbReference type="ARBA" id="ARBA00022679"/>
    </source>
</evidence>
<dbReference type="Gene3D" id="3.20.20.70">
    <property type="entry name" value="Aldolase class I"/>
    <property type="match status" value="1"/>
</dbReference>
<dbReference type="AlphaFoldDB" id="A0A9D1FIR7"/>
<dbReference type="SUPFAM" id="SSF63892">
    <property type="entry name" value="Pyridoxine 5'-phosphate synthase"/>
    <property type="match status" value="1"/>
</dbReference>
<gene>
    <name evidence="4" type="primary">pdxJ</name>
    <name evidence="6" type="ORF">IAA86_02970</name>
</gene>
<dbReference type="EC" id="2.6.99.2" evidence="4 5"/>
<keyword evidence="1 4" id="KW-0963">Cytoplasm</keyword>
<dbReference type="Pfam" id="PF03740">
    <property type="entry name" value="PdxJ"/>
    <property type="match status" value="1"/>
</dbReference>
<dbReference type="HAMAP" id="MF_00279">
    <property type="entry name" value="PdxJ"/>
    <property type="match status" value="1"/>
</dbReference>
<name>A0A9D1FIR7_9BACT</name>
<dbReference type="NCBIfam" id="TIGR00559">
    <property type="entry name" value="pdxJ"/>
    <property type="match status" value="1"/>
</dbReference>